<dbReference type="PANTHER" id="PTHR15503:SF45">
    <property type="entry name" value="RNA-DIRECTED DNA POLYMERASE HOMOLOG"/>
    <property type="match status" value="1"/>
</dbReference>
<dbReference type="SUPFAM" id="SSF57756">
    <property type="entry name" value="Retrovirus zinc finger-like domains"/>
    <property type="match status" value="1"/>
</dbReference>
<keyword evidence="1" id="KW-0479">Metal-binding</keyword>
<dbReference type="PROSITE" id="PS50158">
    <property type="entry name" value="ZF_CCHC"/>
    <property type="match status" value="1"/>
</dbReference>
<dbReference type="InterPro" id="IPR032567">
    <property type="entry name" value="RTL1-rel"/>
</dbReference>
<evidence type="ECO:0000259" key="2">
    <source>
        <dbReference type="PROSITE" id="PS50158"/>
    </source>
</evidence>
<keyword evidence="1" id="KW-0863">Zinc-finger</keyword>
<feature type="domain" description="CCHC-type" evidence="2">
    <location>
        <begin position="40"/>
        <end position="55"/>
    </location>
</feature>
<keyword evidence="4" id="KW-1185">Reference proteome</keyword>
<gene>
    <name evidence="3" type="ORF">Tco_0749517</name>
</gene>
<evidence type="ECO:0000313" key="3">
    <source>
        <dbReference type="EMBL" id="GJS82976.1"/>
    </source>
</evidence>
<dbReference type="SMART" id="SM00343">
    <property type="entry name" value="ZnF_C2HC"/>
    <property type="match status" value="1"/>
</dbReference>
<keyword evidence="1" id="KW-0862">Zinc</keyword>
<dbReference type="InterPro" id="IPR001878">
    <property type="entry name" value="Znf_CCHC"/>
</dbReference>
<evidence type="ECO:0000256" key="1">
    <source>
        <dbReference type="PROSITE-ProRule" id="PRU00047"/>
    </source>
</evidence>
<dbReference type="Pfam" id="PF08284">
    <property type="entry name" value="RVP_2"/>
    <property type="match status" value="1"/>
</dbReference>
<accession>A0ABQ4YZY7</accession>
<dbReference type="GO" id="GO:0003964">
    <property type="term" value="F:RNA-directed DNA polymerase activity"/>
    <property type="evidence" value="ECO:0007669"/>
    <property type="project" value="UniProtKB-KW"/>
</dbReference>
<comment type="caution">
    <text evidence="3">The sequence shown here is derived from an EMBL/GenBank/DDBJ whole genome shotgun (WGS) entry which is preliminary data.</text>
</comment>
<proteinExistence type="predicted"/>
<name>A0ABQ4YZY7_9ASTR</name>
<keyword evidence="3" id="KW-0548">Nucleotidyltransferase</keyword>
<protein>
    <submittedName>
        <fullName evidence="3">Reverse transcriptase domain-containing protein</fullName>
    </submittedName>
</protein>
<dbReference type="EMBL" id="BQNB010010867">
    <property type="protein sequence ID" value="GJS82976.1"/>
    <property type="molecule type" value="Genomic_DNA"/>
</dbReference>
<keyword evidence="3" id="KW-0808">Transferase</keyword>
<organism evidence="3 4">
    <name type="scientific">Tanacetum coccineum</name>
    <dbReference type="NCBI Taxonomy" id="301880"/>
    <lineage>
        <taxon>Eukaryota</taxon>
        <taxon>Viridiplantae</taxon>
        <taxon>Streptophyta</taxon>
        <taxon>Embryophyta</taxon>
        <taxon>Tracheophyta</taxon>
        <taxon>Spermatophyta</taxon>
        <taxon>Magnoliopsida</taxon>
        <taxon>eudicotyledons</taxon>
        <taxon>Gunneridae</taxon>
        <taxon>Pentapetalae</taxon>
        <taxon>asterids</taxon>
        <taxon>campanulids</taxon>
        <taxon>Asterales</taxon>
        <taxon>Asteraceae</taxon>
        <taxon>Asteroideae</taxon>
        <taxon>Anthemideae</taxon>
        <taxon>Anthemidinae</taxon>
        <taxon>Tanacetum</taxon>
    </lineage>
</organism>
<reference evidence="3" key="2">
    <citation type="submission" date="2022-01" db="EMBL/GenBank/DDBJ databases">
        <authorList>
            <person name="Yamashiro T."/>
            <person name="Shiraishi A."/>
            <person name="Satake H."/>
            <person name="Nakayama K."/>
        </authorList>
    </citation>
    <scope>NUCLEOTIDE SEQUENCE</scope>
</reference>
<reference evidence="3" key="1">
    <citation type="journal article" date="2022" name="Int. J. Mol. Sci.">
        <title>Draft Genome of Tanacetum Coccineum: Genomic Comparison of Closely Related Tanacetum-Family Plants.</title>
        <authorList>
            <person name="Yamashiro T."/>
            <person name="Shiraishi A."/>
            <person name="Nakayama K."/>
            <person name="Satake H."/>
        </authorList>
    </citation>
    <scope>NUCLEOTIDE SEQUENCE</scope>
</reference>
<dbReference type="InterPro" id="IPR036875">
    <property type="entry name" value="Znf_CCHC_sf"/>
</dbReference>
<keyword evidence="3" id="KW-0695">RNA-directed DNA polymerase</keyword>
<dbReference type="PANTHER" id="PTHR15503">
    <property type="entry name" value="LDOC1 RELATED"/>
    <property type="match status" value="1"/>
</dbReference>
<sequence>MRQDTAKAYVAALVDAGHHEKDCRVKLTGEGDNSLQNVTCYGCGEKGHLRNKCPKRTNQPNEGAHGRAYVMRTKNPQQNPNVVTNTSYEVELADGKVVSINTILRGCTIALFNHAFKIVLLPTRLGSFDVMVRMDWLSYHRAVIVCYEKIVHVSFPNIEILEIQGERPEKDPRSLSCMKVDEKKVEDILIVCDFLEVFPDDLSGLPLVRAIEFCIDLIPGALPVVKSPYRLAPSKMLELSNQLKEL</sequence>
<evidence type="ECO:0000313" key="4">
    <source>
        <dbReference type="Proteomes" id="UP001151760"/>
    </source>
</evidence>
<dbReference type="Proteomes" id="UP001151760">
    <property type="component" value="Unassembled WGS sequence"/>
</dbReference>
<dbReference type="Gene3D" id="4.10.60.10">
    <property type="entry name" value="Zinc finger, CCHC-type"/>
    <property type="match status" value="1"/>
</dbReference>